<keyword evidence="2" id="KW-1185">Reference proteome</keyword>
<comment type="caution">
    <text evidence="1">The sequence shown here is derived from an EMBL/GenBank/DDBJ whole genome shotgun (WGS) entry which is preliminary data.</text>
</comment>
<name>A0ACC3TI97_9ASCO</name>
<gene>
    <name evidence="1" type="ORF">V1517DRAFT_329541</name>
</gene>
<evidence type="ECO:0000313" key="2">
    <source>
        <dbReference type="Proteomes" id="UP001489719"/>
    </source>
</evidence>
<dbReference type="EMBL" id="MU970131">
    <property type="protein sequence ID" value="KAK9320385.1"/>
    <property type="molecule type" value="Genomic_DNA"/>
</dbReference>
<sequence>MSTLSPRTIICPLRTASCFFVLILALVGLFFQYLNGCCSHGSEPRMASEAIRPKWTNPPRAFDGSFLISKARTFSGKYNHSSVTFKLIQPQLNVIFQLLVQLGDPNLNNEGQCFLALFVAIFETAIRSFFWRSYRARQQCYSQNLR</sequence>
<organism evidence="1 2">
    <name type="scientific">Lipomyces orientalis</name>
    <dbReference type="NCBI Taxonomy" id="1233043"/>
    <lineage>
        <taxon>Eukaryota</taxon>
        <taxon>Fungi</taxon>
        <taxon>Dikarya</taxon>
        <taxon>Ascomycota</taxon>
        <taxon>Saccharomycotina</taxon>
        <taxon>Lipomycetes</taxon>
        <taxon>Lipomycetales</taxon>
        <taxon>Lipomycetaceae</taxon>
        <taxon>Lipomyces</taxon>
    </lineage>
</organism>
<accession>A0ACC3TI97</accession>
<proteinExistence type="predicted"/>
<reference evidence="2" key="1">
    <citation type="journal article" date="2024" name="Front. Bioeng. Biotechnol.">
        <title>Genome-scale model development and genomic sequencing of the oleaginous clade Lipomyces.</title>
        <authorList>
            <person name="Czajka J.J."/>
            <person name="Han Y."/>
            <person name="Kim J."/>
            <person name="Mondo S.J."/>
            <person name="Hofstad B.A."/>
            <person name="Robles A."/>
            <person name="Haridas S."/>
            <person name="Riley R."/>
            <person name="LaButti K."/>
            <person name="Pangilinan J."/>
            <person name="Andreopoulos W."/>
            <person name="Lipzen A."/>
            <person name="Yan J."/>
            <person name="Wang M."/>
            <person name="Ng V."/>
            <person name="Grigoriev I.V."/>
            <person name="Spatafora J.W."/>
            <person name="Magnuson J.K."/>
            <person name="Baker S.E."/>
            <person name="Pomraning K.R."/>
        </authorList>
    </citation>
    <scope>NUCLEOTIDE SEQUENCE [LARGE SCALE GENOMIC DNA]</scope>
    <source>
        <strain evidence="2">CBS 10300</strain>
    </source>
</reference>
<dbReference type="Proteomes" id="UP001489719">
    <property type="component" value="Unassembled WGS sequence"/>
</dbReference>
<evidence type="ECO:0000313" key="1">
    <source>
        <dbReference type="EMBL" id="KAK9320385.1"/>
    </source>
</evidence>
<protein>
    <submittedName>
        <fullName evidence="1">Uncharacterized protein</fullName>
    </submittedName>
</protein>